<dbReference type="InterPro" id="IPR001128">
    <property type="entry name" value="Cyt_P450"/>
</dbReference>
<sequence>MAMMIQLVTSALAAIGFFKAFLVLTVTTILATALYRVTLHPLAKVPGPRLWAITRLPYFYNLAIGRLHFRVHELHEEYGLVVRVAPGELTFITESSWSDIYLKPQGKPQLQKELARHGLAAPGLVLEPNDSYHSRKRKNFAIGFTEPAMRQQEPVIIKYVDQFIACLRERSTKPIDINEWYSFLAFDIIGDIVFGESFDSLETGQTSKWAKSTFSYATCLLIGGVVQKFWPFHKILGYLIPPSVRRGAAEHEQYTKDKLDRRLAKPDPQPDMITPLAETLNTPLGITYTELRKTITEIIIGATDTSVLALNAMVYFLWHNQEVLTRLTDEIRTTFAASADITNDRVKQLPYLNAAITEMLRLSPPVPGFLRRIIPSEGCFITGSHIPGNTIEFQSDKRKGYQPFSFGPRSCIAKNLALLEVRLIISKLLWEFNLELQEESRDWEQHGAWDRPSLMVKLTSVRK</sequence>
<protein>
    <submittedName>
        <fullName evidence="7">Cytochrome P450 monooxygenase</fullName>
    </submittedName>
</protein>
<evidence type="ECO:0000313" key="7">
    <source>
        <dbReference type="EMBL" id="TVY89007.1"/>
    </source>
</evidence>
<evidence type="ECO:0000256" key="6">
    <source>
        <dbReference type="RuleBase" id="RU000461"/>
    </source>
</evidence>
<keyword evidence="4 6" id="KW-0479">Metal-binding</keyword>
<dbReference type="InterPro" id="IPR050121">
    <property type="entry name" value="Cytochrome_P450_monoxygenase"/>
</dbReference>
<dbReference type="InterPro" id="IPR036396">
    <property type="entry name" value="Cyt_P450_sf"/>
</dbReference>
<gene>
    <name evidence="7" type="primary">hpm1</name>
    <name evidence="7" type="ORF">LAWI1_G003345</name>
</gene>
<accession>A0A559M7T8</accession>
<evidence type="ECO:0000256" key="4">
    <source>
        <dbReference type="ARBA" id="ARBA00022723"/>
    </source>
</evidence>
<proteinExistence type="inferred from homology"/>
<dbReference type="PANTHER" id="PTHR24305:SF210">
    <property type="entry name" value="CYTOCHROME P450 MONOOXYGENASE ASQL-RELATED"/>
    <property type="match status" value="1"/>
</dbReference>
<dbReference type="Proteomes" id="UP000315522">
    <property type="component" value="Unassembled WGS sequence"/>
</dbReference>
<comment type="caution">
    <text evidence="7">The sequence shown here is derived from an EMBL/GenBank/DDBJ whole genome shotgun (WGS) entry which is preliminary data.</text>
</comment>
<dbReference type="GO" id="GO:0016705">
    <property type="term" value="F:oxidoreductase activity, acting on paired donors, with incorporation or reduction of molecular oxygen"/>
    <property type="evidence" value="ECO:0007669"/>
    <property type="project" value="InterPro"/>
</dbReference>
<reference evidence="7 8" key="1">
    <citation type="submission" date="2018-05" db="EMBL/GenBank/DDBJ databases">
        <title>Genome sequencing and assembly of the regulated plant pathogen Lachnellula willkommii and related sister species for the development of diagnostic species identification markers.</title>
        <authorList>
            <person name="Giroux E."/>
            <person name="Bilodeau G."/>
        </authorList>
    </citation>
    <scope>NUCLEOTIDE SEQUENCE [LARGE SCALE GENOMIC DNA]</scope>
    <source>
        <strain evidence="7 8">CBS 172.35</strain>
    </source>
</reference>
<evidence type="ECO:0000313" key="8">
    <source>
        <dbReference type="Proteomes" id="UP000315522"/>
    </source>
</evidence>
<dbReference type="AlphaFoldDB" id="A0A559M7T8"/>
<keyword evidence="8" id="KW-1185">Reference proteome</keyword>
<dbReference type="GO" id="GO:0020037">
    <property type="term" value="F:heme binding"/>
    <property type="evidence" value="ECO:0007669"/>
    <property type="project" value="InterPro"/>
</dbReference>
<dbReference type="SUPFAM" id="SSF48264">
    <property type="entry name" value="Cytochrome P450"/>
    <property type="match status" value="1"/>
</dbReference>
<dbReference type="CDD" id="cd11058">
    <property type="entry name" value="CYP60B-like"/>
    <property type="match status" value="1"/>
</dbReference>
<dbReference type="PANTHER" id="PTHR24305">
    <property type="entry name" value="CYTOCHROME P450"/>
    <property type="match status" value="1"/>
</dbReference>
<dbReference type="PRINTS" id="PR00463">
    <property type="entry name" value="EP450I"/>
</dbReference>
<evidence type="ECO:0000256" key="5">
    <source>
        <dbReference type="ARBA" id="ARBA00023004"/>
    </source>
</evidence>
<dbReference type="EMBL" id="QGML01001455">
    <property type="protein sequence ID" value="TVY89007.1"/>
    <property type="molecule type" value="Genomic_DNA"/>
</dbReference>
<name>A0A559M7T8_9HELO</name>
<dbReference type="Pfam" id="PF00067">
    <property type="entry name" value="p450"/>
    <property type="match status" value="2"/>
</dbReference>
<evidence type="ECO:0000256" key="1">
    <source>
        <dbReference type="ARBA" id="ARBA00001971"/>
    </source>
</evidence>
<dbReference type="PRINTS" id="PR00385">
    <property type="entry name" value="P450"/>
</dbReference>
<keyword evidence="6 7" id="KW-0503">Monooxygenase</keyword>
<keyword evidence="6" id="KW-0560">Oxidoreductase</keyword>
<dbReference type="GO" id="GO:0004497">
    <property type="term" value="F:monooxygenase activity"/>
    <property type="evidence" value="ECO:0007669"/>
    <property type="project" value="UniProtKB-KW"/>
</dbReference>
<evidence type="ECO:0000256" key="3">
    <source>
        <dbReference type="ARBA" id="ARBA00022617"/>
    </source>
</evidence>
<dbReference type="InterPro" id="IPR017972">
    <property type="entry name" value="Cyt_P450_CS"/>
</dbReference>
<keyword evidence="3 6" id="KW-0349">Heme</keyword>
<dbReference type="GO" id="GO:0005506">
    <property type="term" value="F:iron ion binding"/>
    <property type="evidence" value="ECO:0007669"/>
    <property type="project" value="InterPro"/>
</dbReference>
<dbReference type="PROSITE" id="PS00086">
    <property type="entry name" value="CYTOCHROME_P450"/>
    <property type="match status" value="1"/>
</dbReference>
<comment type="cofactor">
    <cofactor evidence="1">
        <name>heme</name>
        <dbReference type="ChEBI" id="CHEBI:30413"/>
    </cofactor>
</comment>
<evidence type="ECO:0000256" key="2">
    <source>
        <dbReference type="ARBA" id="ARBA00010617"/>
    </source>
</evidence>
<organism evidence="7 8">
    <name type="scientific">Lachnellula willkommii</name>
    <dbReference type="NCBI Taxonomy" id="215461"/>
    <lineage>
        <taxon>Eukaryota</taxon>
        <taxon>Fungi</taxon>
        <taxon>Dikarya</taxon>
        <taxon>Ascomycota</taxon>
        <taxon>Pezizomycotina</taxon>
        <taxon>Leotiomycetes</taxon>
        <taxon>Helotiales</taxon>
        <taxon>Lachnaceae</taxon>
        <taxon>Lachnellula</taxon>
    </lineage>
</organism>
<dbReference type="Gene3D" id="1.10.630.10">
    <property type="entry name" value="Cytochrome P450"/>
    <property type="match status" value="1"/>
</dbReference>
<comment type="similarity">
    <text evidence="2 6">Belongs to the cytochrome P450 family.</text>
</comment>
<keyword evidence="5 6" id="KW-0408">Iron</keyword>
<dbReference type="InterPro" id="IPR002401">
    <property type="entry name" value="Cyt_P450_E_grp-I"/>
</dbReference>